<dbReference type="SMART" id="SM00418">
    <property type="entry name" value="HTH_ARSR"/>
    <property type="match status" value="1"/>
</dbReference>
<dbReference type="PRINTS" id="PR00778">
    <property type="entry name" value="HTHARSR"/>
</dbReference>
<evidence type="ECO:0000259" key="5">
    <source>
        <dbReference type="PROSITE" id="PS50987"/>
    </source>
</evidence>
<evidence type="ECO:0000313" key="6">
    <source>
        <dbReference type="EMBL" id="QHD69537.1"/>
    </source>
</evidence>
<dbReference type="InterPro" id="IPR036390">
    <property type="entry name" value="WH_DNA-bd_sf"/>
</dbReference>
<dbReference type="RefSeq" id="WP_069336910.1">
    <property type="nucleotide sequence ID" value="NZ_CALUBW010000037.1"/>
</dbReference>
<dbReference type="InterPro" id="IPR001845">
    <property type="entry name" value="HTH_ArsR_DNA-bd_dom"/>
</dbReference>
<dbReference type="InterPro" id="IPR051081">
    <property type="entry name" value="HTH_MetalResp_TranReg"/>
</dbReference>
<evidence type="ECO:0000313" key="7">
    <source>
        <dbReference type="Proteomes" id="UP000464086"/>
    </source>
</evidence>
<dbReference type="PANTHER" id="PTHR33154:SF28">
    <property type="entry name" value="HTH-TYPE TRANSCRIPTIONAL REGULATOR YGAV-RELATED"/>
    <property type="match status" value="1"/>
</dbReference>
<sequence length="124" mass="13175">MTPLFENKDAASAAADKLKVFAQPQRLMILSCLLLGERNVGEIAQATGIGQPALSQQLAELRRAELVKARKAAKQVWYTLADESVEQCVSNIEAMLGGAAPTIRSGQQSNSAAPHGVASFARIL</sequence>
<dbReference type="SUPFAM" id="SSF46785">
    <property type="entry name" value="Winged helix' DNA-binding domain"/>
    <property type="match status" value="1"/>
</dbReference>
<keyword evidence="3" id="KW-0804">Transcription</keyword>
<evidence type="ECO:0000256" key="4">
    <source>
        <dbReference type="SAM" id="MobiDB-lite"/>
    </source>
</evidence>
<organism evidence="6 7">
    <name type="scientific">Sphingobium yanoikuyae</name>
    <name type="common">Sphingomonas yanoikuyae</name>
    <dbReference type="NCBI Taxonomy" id="13690"/>
    <lineage>
        <taxon>Bacteria</taxon>
        <taxon>Pseudomonadati</taxon>
        <taxon>Pseudomonadota</taxon>
        <taxon>Alphaproteobacteria</taxon>
        <taxon>Sphingomonadales</taxon>
        <taxon>Sphingomonadaceae</taxon>
        <taxon>Sphingobium</taxon>
    </lineage>
</organism>
<dbReference type="Pfam" id="PF01022">
    <property type="entry name" value="HTH_5"/>
    <property type="match status" value="1"/>
</dbReference>
<dbReference type="NCBIfam" id="NF033788">
    <property type="entry name" value="HTH_metalloreg"/>
    <property type="match status" value="1"/>
</dbReference>
<feature type="region of interest" description="Disordered" evidence="4">
    <location>
        <begin position="103"/>
        <end position="124"/>
    </location>
</feature>
<dbReference type="AlphaFoldDB" id="A0A6P1GLU1"/>
<dbReference type="Proteomes" id="UP000464086">
    <property type="component" value="Chromosome"/>
</dbReference>
<gene>
    <name evidence="6" type="ORF">GS397_22490</name>
</gene>
<evidence type="ECO:0000256" key="2">
    <source>
        <dbReference type="ARBA" id="ARBA00023125"/>
    </source>
</evidence>
<dbReference type="Gene3D" id="1.10.10.10">
    <property type="entry name" value="Winged helix-like DNA-binding domain superfamily/Winged helix DNA-binding domain"/>
    <property type="match status" value="1"/>
</dbReference>
<feature type="domain" description="HTH arsR-type" evidence="5">
    <location>
        <begin position="6"/>
        <end position="100"/>
    </location>
</feature>
<evidence type="ECO:0000256" key="3">
    <source>
        <dbReference type="ARBA" id="ARBA00023163"/>
    </source>
</evidence>
<dbReference type="EMBL" id="CP047218">
    <property type="protein sequence ID" value="QHD69537.1"/>
    <property type="molecule type" value="Genomic_DNA"/>
</dbReference>
<proteinExistence type="predicted"/>
<dbReference type="CDD" id="cd00090">
    <property type="entry name" value="HTH_ARSR"/>
    <property type="match status" value="1"/>
</dbReference>
<dbReference type="PANTHER" id="PTHR33154">
    <property type="entry name" value="TRANSCRIPTIONAL REGULATOR, ARSR FAMILY"/>
    <property type="match status" value="1"/>
</dbReference>
<dbReference type="InterPro" id="IPR011991">
    <property type="entry name" value="ArsR-like_HTH"/>
</dbReference>
<dbReference type="InterPro" id="IPR036388">
    <property type="entry name" value="WH-like_DNA-bd_sf"/>
</dbReference>
<protein>
    <submittedName>
        <fullName evidence="6">Metalloregulator ArsR/SmtB family transcription factor</fullName>
    </submittedName>
</protein>
<accession>A0A6P1GLU1</accession>
<keyword evidence="2" id="KW-0238">DNA-binding</keyword>
<reference evidence="6 7" key="1">
    <citation type="submission" date="2019-12" db="EMBL/GenBank/DDBJ databases">
        <title>Functional and genomic insights into the Sphingobium yanoikuyae YC-JY1, a bacterium efficiently degrading bisphenol A.</title>
        <authorList>
            <person name="Jia Y."/>
            <person name="Li X."/>
            <person name="Wang J."/>
            <person name="Eltoukhy A."/>
            <person name="Lamraoui I."/>
            <person name="Yan Y."/>
        </authorList>
    </citation>
    <scope>NUCLEOTIDE SEQUENCE [LARGE SCALE GENOMIC DNA]</scope>
    <source>
        <strain evidence="6 7">YC-JY1</strain>
    </source>
</reference>
<keyword evidence="1" id="KW-0805">Transcription regulation</keyword>
<dbReference type="PROSITE" id="PS50987">
    <property type="entry name" value="HTH_ARSR_2"/>
    <property type="match status" value="1"/>
</dbReference>
<dbReference type="GO" id="GO:0003677">
    <property type="term" value="F:DNA binding"/>
    <property type="evidence" value="ECO:0007669"/>
    <property type="project" value="UniProtKB-KW"/>
</dbReference>
<dbReference type="GO" id="GO:0003700">
    <property type="term" value="F:DNA-binding transcription factor activity"/>
    <property type="evidence" value="ECO:0007669"/>
    <property type="project" value="InterPro"/>
</dbReference>
<name>A0A6P1GLU1_SPHYA</name>
<evidence type="ECO:0000256" key="1">
    <source>
        <dbReference type="ARBA" id="ARBA00023015"/>
    </source>
</evidence>